<name>A0AAV5LLM7_9ROSI</name>
<evidence type="ECO:0000256" key="1">
    <source>
        <dbReference type="ARBA" id="ARBA00022737"/>
    </source>
</evidence>
<feature type="repeat" description="PPR" evidence="2">
    <location>
        <begin position="112"/>
        <end position="146"/>
    </location>
</feature>
<evidence type="ECO:0008006" key="6">
    <source>
        <dbReference type="Google" id="ProtNLM"/>
    </source>
</evidence>
<dbReference type="PROSITE" id="PS00107">
    <property type="entry name" value="PROTEIN_KINASE_ATP"/>
    <property type="match status" value="1"/>
</dbReference>
<evidence type="ECO:0000256" key="3">
    <source>
        <dbReference type="PROSITE-ProRule" id="PRU10141"/>
    </source>
</evidence>
<dbReference type="Proteomes" id="UP001054252">
    <property type="component" value="Unassembled WGS sequence"/>
</dbReference>
<feature type="binding site" evidence="3">
    <location>
        <position position="507"/>
    </location>
    <ligand>
        <name>ATP</name>
        <dbReference type="ChEBI" id="CHEBI:30616"/>
    </ligand>
</feature>
<dbReference type="Pfam" id="PF13041">
    <property type="entry name" value="PPR_2"/>
    <property type="match status" value="2"/>
</dbReference>
<feature type="repeat" description="PPR" evidence="2">
    <location>
        <begin position="275"/>
        <end position="309"/>
    </location>
</feature>
<dbReference type="FunFam" id="1.25.40.10:FF:001486">
    <property type="entry name" value="Pentatricopeptide repeat-containing protein mitochondrial"/>
    <property type="match status" value="1"/>
</dbReference>
<dbReference type="FunFam" id="1.25.40.10:FF:000090">
    <property type="entry name" value="Pentatricopeptide repeat-containing protein, chloroplastic"/>
    <property type="match status" value="1"/>
</dbReference>
<evidence type="ECO:0000313" key="4">
    <source>
        <dbReference type="EMBL" id="GKV38039.1"/>
    </source>
</evidence>
<dbReference type="FunFam" id="1.25.40.10:FF:000606">
    <property type="entry name" value="Putative pentatricopeptide repeat-containing protein"/>
    <property type="match status" value="1"/>
</dbReference>
<comment type="caution">
    <text evidence="4">The sequence shown here is derived from an EMBL/GenBank/DDBJ whole genome shotgun (WGS) entry which is preliminary data.</text>
</comment>
<feature type="repeat" description="PPR" evidence="2">
    <location>
        <begin position="213"/>
        <end position="247"/>
    </location>
</feature>
<dbReference type="InterPro" id="IPR046960">
    <property type="entry name" value="PPR_At4g14850-like_plant"/>
</dbReference>
<dbReference type="EMBL" id="BPVZ01000126">
    <property type="protein sequence ID" value="GKV38039.1"/>
    <property type="molecule type" value="Genomic_DNA"/>
</dbReference>
<dbReference type="Pfam" id="PF20431">
    <property type="entry name" value="E_motif"/>
    <property type="match status" value="1"/>
</dbReference>
<keyword evidence="3" id="KW-0547">Nucleotide-binding</keyword>
<reference evidence="4 5" key="1">
    <citation type="journal article" date="2021" name="Commun. Biol.">
        <title>The genome of Shorea leprosula (Dipterocarpaceae) highlights the ecological relevance of drought in aseasonal tropical rainforests.</title>
        <authorList>
            <person name="Ng K.K.S."/>
            <person name="Kobayashi M.J."/>
            <person name="Fawcett J.A."/>
            <person name="Hatakeyama M."/>
            <person name="Paape T."/>
            <person name="Ng C.H."/>
            <person name="Ang C.C."/>
            <person name="Tnah L.H."/>
            <person name="Lee C.T."/>
            <person name="Nishiyama T."/>
            <person name="Sese J."/>
            <person name="O'Brien M.J."/>
            <person name="Copetti D."/>
            <person name="Mohd Noor M.I."/>
            <person name="Ong R.C."/>
            <person name="Putra M."/>
            <person name="Sireger I.Z."/>
            <person name="Indrioko S."/>
            <person name="Kosugi Y."/>
            <person name="Izuno A."/>
            <person name="Isagi Y."/>
            <person name="Lee S.L."/>
            <person name="Shimizu K.K."/>
        </authorList>
    </citation>
    <scope>NUCLEOTIDE SEQUENCE [LARGE SCALE GENOMIC DNA]</scope>
    <source>
        <strain evidence="4">214</strain>
    </source>
</reference>
<keyword evidence="1" id="KW-0677">Repeat</keyword>
<dbReference type="GO" id="GO:0005524">
    <property type="term" value="F:ATP binding"/>
    <property type="evidence" value="ECO:0007669"/>
    <property type="project" value="UniProtKB-UniRule"/>
</dbReference>
<dbReference type="GO" id="GO:0003723">
    <property type="term" value="F:RNA binding"/>
    <property type="evidence" value="ECO:0007669"/>
    <property type="project" value="InterPro"/>
</dbReference>
<keyword evidence="5" id="KW-1185">Reference proteome</keyword>
<proteinExistence type="predicted"/>
<dbReference type="InterPro" id="IPR017441">
    <property type="entry name" value="Protein_kinase_ATP_BS"/>
</dbReference>
<sequence>MFYTVQKFPANQWTALISCLAQGGADAIVALREASEFLNSGVKPDGFDLVHLVRVSADLGYASYCQQLHGYVLKSGFVSNTFVSNALMRFYYKRMDSLSDAHKAFVEILQPNVVSWNSLMSGYVKSGEFRRTLGLFLELERSGICGDAYSFTAALVASGQVNLLQLGKSIHSKIVKYGLECGNVVANCLIDMYGKCDSVEDAIRVFDGMIDKDIVSWNSVIAACARNGELEQALSFWNQAPERDTITYNELISGIAQFGNIEDAVGVLSNMPNPNSSSWTSIVTGYVNRNRAREALEFFSKMHSSDIEMDEFTFSIILSGIAGLAALTWGMLIHCCTVKHGLDTCVVVGSALIDMYSKCGQINNAESIFWSLPKKNLITWNAMISGYAHSGDLMKVIEYFEQLKMVKDLKPDSITFLNVLAACSHNEIPLQKAIQYLESMIKGYGIEPTIEHCCSMIRLMGQRGEVWRAEKMISELGFGSFGVVWKALLGASGACKDTMVAKIAAAKVIELEGADDYVYVMMSNMFAYHGKWREMSLLRKFMRDKGVRKETGCSWIEVENAMSNTSI</sequence>
<protein>
    <recommendedName>
        <fullName evidence="6">Pentatricopeptide repeat-containing protein</fullName>
    </recommendedName>
</protein>
<dbReference type="InterPro" id="IPR046848">
    <property type="entry name" value="E_motif"/>
</dbReference>
<evidence type="ECO:0000256" key="2">
    <source>
        <dbReference type="PROSITE-ProRule" id="PRU00708"/>
    </source>
</evidence>
<dbReference type="PROSITE" id="PS51257">
    <property type="entry name" value="PROKAR_LIPOPROTEIN"/>
    <property type="match status" value="1"/>
</dbReference>
<gene>
    <name evidence="4" type="ORF">SLEP1_g45990</name>
</gene>
<feature type="repeat" description="PPR" evidence="2">
    <location>
        <begin position="376"/>
        <end position="411"/>
    </location>
</feature>
<keyword evidence="3" id="KW-0067">ATP-binding</keyword>
<dbReference type="PROSITE" id="PS51375">
    <property type="entry name" value="PPR"/>
    <property type="match status" value="4"/>
</dbReference>
<dbReference type="Pfam" id="PF01535">
    <property type="entry name" value="PPR"/>
    <property type="match status" value="5"/>
</dbReference>
<dbReference type="PANTHER" id="PTHR47926">
    <property type="entry name" value="PENTATRICOPEPTIDE REPEAT-CONTAINING PROTEIN"/>
    <property type="match status" value="1"/>
</dbReference>
<dbReference type="AlphaFoldDB" id="A0AAV5LLM7"/>
<dbReference type="GO" id="GO:0009451">
    <property type="term" value="P:RNA modification"/>
    <property type="evidence" value="ECO:0007669"/>
    <property type="project" value="InterPro"/>
</dbReference>
<organism evidence="4 5">
    <name type="scientific">Rubroshorea leprosula</name>
    <dbReference type="NCBI Taxonomy" id="152421"/>
    <lineage>
        <taxon>Eukaryota</taxon>
        <taxon>Viridiplantae</taxon>
        <taxon>Streptophyta</taxon>
        <taxon>Embryophyta</taxon>
        <taxon>Tracheophyta</taxon>
        <taxon>Spermatophyta</taxon>
        <taxon>Magnoliopsida</taxon>
        <taxon>eudicotyledons</taxon>
        <taxon>Gunneridae</taxon>
        <taxon>Pentapetalae</taxon>
        <taxon>rosids</taxon>
        <taxon>malvids</taxon>
        <taxon>Malvales</taxon>
        <taxon>Dipterocarpaceae</taxon>
        <taxon>Rubroshorea</taxon>
    </lineage>
</organism>
<dbReference type="Gene3D" id="1.25.40.10">
    <property type="entry name" value="Tetratricopeptide repeat domain"/>
    <property type="match status" value="5"/>
</dbReference>
<dbReference type="InterPro" id="IPR002885">
    <property type="entry name" value="PPR_rpt"/>
</dbReference>
<dbReference type="InterPro" id="IPR011990">
    <property type="entry name" value="TPR-like_helical_dom_sf"/>
</dbReference>
<evidence type="ECO:0000313" key="5">
    <source>
        <dbReference type="Proteomes" id="UP001054252"/>
    </source>
</evidence>
<accession>A0AAV5LLM7</accession>
<dbReference type="NCBIfam" id="TIGR00756">
    <property type="entry name" value="PPR"/>
    <property type="match status" value="5"/>
</dbReference>